<dbReference type="Proteomes" id="UP000321787">
    <property type="component" value="Unassembled WGS sequence"/>
</dbReference>
<organism evidence="2 3">
    <name type="scientific">Aliivibrio fischeri</name>
    <name type="common">Vibrio fischeri</name>
    <dbReference type="NCBI Taxonomy" id="668"/>
    <lineage>
        <taxon>Bacteria</taxon>
        <taxon>Pseudomonadati</taxon>
        <taxon>Pseudomonadota</taxon>
        <taxon>Gammaproteobacteria</taxon>
        <taxon>Vibrionales</taxon>
        <taxon>Vibrionaceae</taxon>
        <taxon>Aliivibrio</taxon>
    </lineage>
</organism>
<evidence type="ECO:0000256" key="1">
    <source>
        <dbReference type="SAM" id="Phobius"/>
    </source>
</evidence>
<dbReference type="EMBL" id="BJTZ01000012">
    <property type="protein sequence ID" value="GEK14088.1"/>
    <property type="molecule type" value="Genomic_DNA"/>
</dbReference>
<comment type="caution">
    <text evidence="2">The sequence shown here is derived from an EMBL/GenBank/DDBJ whole genome shotgun (WGS) entry which is preliminary data.</text>
</comment>
<sequence length="161" mass="18782">MRNKQNGSASIEFVMGFMAFWFMCMAWVEMSYMSYISAINDLAISEVSRRAKKGEERYLDIVDEVLYRDNSIWNTVISADNFRVSIQYIPTLEALESEKKGCPIPEGQRTRECGDEGNNALAIYRIDYDFHPIFSYVFSRSANLSREMIVVQEYERSQFEI</sequence>
<evidence type="ECO:0000313" key="2">
    <source>
        <dbReference type="EMBL" id="GEK14088.1"/>
    </source>
</evidence>
<dbReference type="AlphaFoldDB" id="A0A510UHH4"/>
<keyword evidence="1" id="KW-0812">Transmembrane</keyword>
<feature type="transmembrane region" description="Helical" evidence="1">
    <location>
        <begin position="9"/>
        <end position="28"/>
    </location>
</feature>
<gene>
    <name evidence="2" type="primary">tadE1</name>
    <name evidence="2" type="ORF">AFI02nite_21240</name>
</gene>
<keyword evidence="1" id="KW-0472">Membrane</keyword>
<evidence type="ECO:0000313" key="3">
    <source>
        <dbReference type="Proteomes" id="UP000321787"/>
    </source>
</evidence>
<dbReference type="RefSeq" id="WP_146864327.1">
    <property type="nucleotide sequence ID" value="NZ_BJTZ01000012.1"/>
</dbReference>
<protein>
    <submittedName>
        <fullName evidence="2">Pilus assembly protein TadE</fullName>
    </submittedName>
</protein>
<reference evidence="2 3" key="1">
    <citation type="submission" date="2019-07" db="EMBL/GenBank/DDBJ databases">
        <title>Whole genome shotgun sequence of Aliivibrio fischeri NBRC 101058.</title>
        <authorList>
            <person name="Hosoyama A."/>
            <person name="Uohara A."/>
            <person name="Ohji S."/>
            <person name="Ichikawa N."/>
        </authorList>
    </citation>
    <scope>NUCLEOTIDE SEQUENCE [LARGE SCALE GENOMIC DNA]</scope>
    <source>
        <strain evidence="2 3">NBRC 101058</strain>
    </source>
</reference>
<keyword evidence="1" id="KW-1133">Transmembrane helix</keyword>
<proteinExistence type="predicted"/>
<name>A0A510UHH4_ALIFS</name>
<accession>A0A510UHH4</accession>